<accession>A0A6H5I7N9</accession>
<evidence type="ECO:0000256" key="1">
    <source>
        <dbReference type="SAM" id="MobiDB-lite"/>
    </source>
</evidence>
<evidence type="ECO:0000313" key="3">
    <source>
        <dbReference type="Proteomes" id="UP000479190"/>
    </source>
</evidence>
<reference evidence="2 3" key="1">
    <citation type="submission" date="2020-02" db="EMBL/GenBank/DDBJ databases">
        <authorList>
            <person name="Ferguson B K."/>
        </authorList>
    </citation>
    <scope>NUCLEOTIDE SEQUENCE [LARGE SCALE GENOMIC DNA]</scope>
</reference>
<keyword evidence="3" id="KW-1185">Reference proteome</keyword>
<feature type="region of interest" description="Disordered" evidence="1">
    <location>
        <begin position="223"/>
        <end position="248"/>
    </location>
</feature>
<name>A0A6H5I7N9_9HYME</name>
<feature type="compositionally biased region" description="Polar residues" evidence="1">
    <location>
        <begin position="234"/>
        <end position="248"/>
    </location>
</feature>
<evidence type="ECO:0000313" key="2">
    <source>
        <dbReference type="EMBL" id="CAB0032736.1"/>
    </source>
</evidence>
<protein>
    <submittedName>
        <fullName evidence="2">Uncharacterized protein</fullName>
    </submittedName>
</protein>
<dbReference type="Proteomes" id="UP000479190">
    <property type="component" value="Unassembled WGS sequence"/>
</dbReference>
<organism evidence="2 3">
    <name type="scientific">Trichogramma brassicae</name>
    <dbReference type="NCBI Taxonomy" id="86971"/>
    <lineage>
        <taxon>Eukaryota</taxon>
        <taxon>Metazoa</taxon>
        <taxon>Ecdysozoa</taxon>
        <taxon>Arthropoda</taxon>
        <taxon>Hexapoda</taxon>
        <taxon>Insecta</taxon>
        <taxon>Pterygota</taxon>
        <taxon>Neoptera</taxon>
        <taxon>Endopterygota</taxon>
        <taxon>Hymenoptera</taxon>
        <taxon>Apocrita</taxon>
        <taxon>Proctotrupomorpha</taxon>
        <taxon>Chalcidoidea</taxon>
        <taxon>Trichogrammatidae</taxon>
        <taxon>Trichogramma</taxon>
    </lineage>
</organism>
<sequence>MEASQALVSADISSSAIRSGHAERTSTLDIFSPKQSPSIVRVLHLRRPAGVSSAGARIELARVERRRQCQPNRGLFMRLRFSDVLFFIRKKKEDILENPVIRGGTFPPLIDRKKYFSSLFPSLLWFIFEEIMILTNFFLTPITRKILYIMYQMLVKFKATLISLGPKSFYNLLHKLAKEDLDGGIFKYVRFMKSKSTAYYMNERIRAGKKTCKKNIRSLGLNQCPTGRRKRQSRALNHSTTKTLQGRD</sequence>
<proteinExistence type="predicted"/>
<dbReference type="EMBL" id="CADCXV010000688">
    <property type="protein sequence ID" value="CAB0032736.1"/>
    <property type="molecule type" value="Genomic_DNA"/>
</dbReference>
<dbReference type="AlphaFoldDB" id="A0A6H5I7N9"/>
<gene>
    <name evidence="2" type="ORF">TBRA_LOCUS4662</name>
</gene>